<keyword evidence="2" id="KW-1133">Transmembrane helix</keyword>
<dbReference type="AlphaFoldDB" id="A0AAF0E6E0"/>
<feature type="region of interest" description="Disordered" evidence="1">
    <location>
        <begin position="744"/>
        <end position="770"/>
    </location>
</feature>
<accession>A0AAF0E6E0</accession>
<sequence>MGKAKSAGKAAAKAAKKAKQEKGSKKEDVNDMDEEDLDALLAQYREEWEQQHAAMEENVVSIPSRRANATLTPCPLGNDLWMFGGEYFDGDNGAPIQPGPRSAHQMVGTPTSGGQLWCFGGEFASTKQTNFHHYRDLWVYSIAERAWEKVETKVRPSARSGHRMAMWKHFLVLFGGFVDTGVRTTYLQDLWVFDTLEYKWNEIKQNDLRRPSYVWHADASARSGFSFLPTPEGIVLYGGYCKKYVKGQRAQGMALEDAWMLHMNEDLTKIEWSKRRKIGYAPNPPRSGCTMALWGNRSMGVLFGGVTDTEADEESMESMFWNDLYGYQLPGNGRWISLNMRKSKKRGPKNAEADGSSEDAEEDPNTALPLTRYNTMLAVQRNTLFIYGGIYESEDREYTLDDFYTIDLSKMNKVVCLKECPIDKLEWNESEDDEDDEDDKDDDSEESDAEELEPEGVEDVPMAEEAVEEDLAGVADIQIEDDEMLSPEEKARMEQMLALRREATSFMGVSKGTNRTEEDILSTPEPGEILKTFYTRTKHYWAAKAYEMGQGESRGKQLRRDGFDIERIRSDAGLDDEEMSNTQMRRPAGPGGESRHRRSMSDGALLDTLDRLPRVPAYADQKTQPMYLKRTSHGGLLTVILGLVMTIMALVEIRSYLSTSPEFTFDVDSHIGSLMQLNLDITIASPCDKLVVDLRDATGDFVHFNEKDLVKDPTHFESEKKRAASKDHHNQFYKLTHAQYRNQKKMPRKNKKSVRGGPRHKDSGFEPVEKSVDGDNAPACRIYGSIKVKKVTGNFHIKALVPMFMIANGGLERDINMSHIIHEFSFGDYFPDIAEPLDVIAAVYQYFLSVVPTQYISGRRILNTNQYSVTDYKRDPKGQAAFPGLYFKYDIEPMTMTVRQHSKSLVAFLVRLTSVLGGVWVSANLLIRVLYRLQVLYRRFMRGASLNLANAATPNPNKYSTPYFSGPMDTSNAGGYDLYSASTPNFAAHAPSQTKYRTPNY</sequence>
<dbReference type="EMBL" id="CP119908">
    <property type="protein sequence ID" value="WFD18273.1"/>
    <property type="molecule type" value="Genomic_DNA"/>
</dbReference>
<dbReference type="Proteomes" id="UP001220961">
    <property type="component" value="Chromosome 1"/>
</dbReference>
<organism evidence="6 7">
    <name type="scientific">Malassezia caprae</name>
    <dbReference type="NCBI Taxonomy" id="1381934"/>
    <lineage>
        <taxon>Eukaryota</taxon>
        <taxon>Fungi</taxon>
        <taxon>Dikarya</taxon>
        <taxon>Basidiomycota</taxon>
        <taxon>Ustilaginomycotina</taxon>
        <taxon>Malasseziomycetes</taxon>
        <taxon>Malasseziales</taxon>
        <taxon>Malasseziaceae</taxon>
        <taxon>Malassezia</taxon>
    </lineage>
</organism>
<feature type="region of interest" description="Disordered" evidence="1">
    <location>
        <begin position="345"/>
        <end position="367"/>
    </location>
</feature>
<feature type="transmembrane region" description="Helical" evidence="2">
    <location>
        <begin position="905"/>
        <end position="931"/>
    </location>
</feature>
<dbReference type="Gene3D" id="2.120.10.80">
    <property type="entry name" value="Kelch-type beta propeller"/>
    <property type="match status" value="1"/>
</dbReference>
<feature type="compositionally biased region" description="Basic and acidic residues" evidence="1">
    <location>
        <begin position="759"/>
        <end position="770"/>
    </location>
</feature>
<keyword evidence="7" id="KW-1185">Reference proteome</keyword>
<dbReference type="InterPro" id="IPR025183">
    <property type="entry name" value="DUF4110"/>
</dbReference>
<dbReference type="PANTHER" id="PTHR46063">
    <property type="entry name" value="KELCH DOMAIN-CONTAINING PROTEIN"/>
    <property type="match status" value="1"/>
</dbReference>
<dbReference type="Pfam" id="PF13422">
    <property type="entry name" value="DUF4110"/>
    <property type="match status" value="1"/>
</dbReference>
<dbReference type="InterPro" id="IPR052588">
    <property type="entry name" value="Kelch_domain_protein"/>
</dbReference>
<feature type="domain" description="Endoplasmic reticulum vesicle transporter C-terminal" evidence="3">
    <location>
        <begin position="769"/>
        <end position="925"/>
    </location>
</feature>
<feature type="domain" description="DUF4110" evidence="4">
    <location>
        <begin position="518"/>
        <end position="565"/>
    </location>
</feature>
<keyword evidence="2" id="KW-0472">Membrane</keyword>
<dbReference type="Pfam" id="PF13850">
    <property type="entry name" value="ERGIC_N"/>
    <property type="match status" value="1"/>
</dbReference>
<evidence type="ECO:0000259" key="5">
    <source>
        <dbReference type="Pfam" id="PF13850"/>
    </source>
</evidence>
<dbReference type="InterPro" id="IPR012936">
    <property type="entry name" value="Erv_C"/>
</dbReference>
<evidence type="ECO:0000313" key="7">
    <source>
        <dbReference type="Proteomes" id="UP001220961"/>
    </source>
</evidence>
<reference evidence="6" key="1">
    <citation type="submission" date="2023-03" db="EMBL/GenBank/DDBJ databases">
        <title>Mating type loci evolution in Malassezia.</title>
        <authorList>
            <person name="Coelho M.A."/>
        </authorList>
    </citation>
    <scope>NUCLEOTIDE SEQUENCE</scope>
    <source>
        <strain evidence="6">CBS 10434</strain>
    </source>
</reference>
<feature type="region of interest" description="Disordered" evidence="1">
    <location>
        <begin position="569"/>
        <end position="600"/>
    </location>
</feature>
<feature type="compositionally biased region" description="Basic residues" evidence="1">
    <location>
        <begin position="744"/>
        <end position="758"/>
    </location>
</feature>
<evidence type="ECO:0000259" key="4">
    <source>
        <dbReference type="Pfam" id="PF13422"/>
    </source>
</evidence>
<gene>
    <name evidence="6" type="primary">KEL3</name>
    <name evidence="6" type="ORF">MCAP1_000472</name>
</gene>
<dbReference type="Pfam" id="PF07970">
    <property type="entry name" value="COPIIcoated_ERV"/>
    <property type="match status" value="1"/>
</dbReference>
<keyword evidence="2" id="KW-0812">Transmembrane</keyword>
<dbReference type="InterPro" id="IPR039542">
    <property type="entry name" value="Erv_N"/>
</dbReference>
<dbReference type="Pfam" id="PF24681">
    <property type="entry name" value="Kelch_KLHDC2_KLHL20_DRC7"/>
    <property type="match status" value="1"/>
</dbReference>
<feature type="region of interest" description="Disordered" evidence="1">
    <location>
        <begin position="426"/>
        <end position="461"/>
    </location>
</feature>
<feature type="compositionally biased region" description="Basic and acidic residues" evidence="1">
    <location>
        <begin position="18"/>
        <end position="29"/>
    </location>
</feature>
<dbReference type="InterPro" id="IPR015915">
    <property type="entry name" value="Kelch-typ_b-propeller"/>
</dbReference>
<feature type="region of interest" description="Disordered" evidence="1">
    <location>
        <begin position="1"/>
        <end position="33"/>
    </location>
</feature>
<evidence type="ECO:0000256" key="1">
    <source>
        <dbReference type="SAM" id="MobiDB-lite"/>
    </source>
</evidence>
<evidence type="ECO:0000259" key="3">
    <source>
        <dbReference type="Pfam" id="PF07970"/>
    </source>
</evidence>
<dbReference type="SUPFAM" id="SSF117281">
    <property type="entry name" value="Kelch motif"/>
    <property type="match status" value="1"/>
</dbReference>
<proteinExistence type="predicted"/>
<feature type="compositionally biased region" description="Acidic residues" evidence="1">
    <location>
        <begin position="428"/>
        <end position="461"/>
    </location>
</feature>
<feature type="compositionally biased region" description="Low complexity" evidence="1">
    <location>
        <begin position="1"/>
        <end position="13"/>
    </location>
</feature>
<feature type="domain" description="Endoplasmic reticulum vesicle transporter N-terminal" evidence="5">
    <location>
        <begin position="621"/>
        <end position="700"/>
    </location>
</feature>
<evidence type="ECO:0000313" key="6">
    <source>
        <dbReference type="EMBL" id="WFD18273.1"/>
    </source>
</evidence>
<protein>
    <submittedName>
        <fullName evidence="6">Kelch repeat-containing protein 3</fullName>
    </submittedName>
</protein>
<dbReference type="PANTHER" id="PTHR46063:SF1">
    <property type="entry name" value="KELCH DOMAIN-CONTAINING PROTEIN 4"/>
    <property type="match status" value="1"/>
</dbReference>
<feature type="compositionally biased region" description="Acidic residues" evidence="1">
    <location>
        <begin position="355"/>
        <end position="364"/>
    </location>
</feature>
<name>A0AAF0E6E0_9BASI</name>
<evidence type="ECO:0000256" key="2">
    <source>
        <dbReference type="SAM" id="Phobius"/>
    </source>
</evidence>